<dbReference type="EMBL" id="CM047903">
    <property type="protein sequence ID" value="KAJ0092306.1"/>
    <property type="molecule type" value="Genomic_DNA"/>
</dbReference>
<protein>
    <submittedName>
        <fullName evidence="1">Uncharacterized protein</fullName>
    </submittedName>
</protein>
<gene>
    <name evidence="1" type="ORF">Patl1_25308</name>
</gene>
<evidence type="ECO:0000313" key="2">
    <source>
        <dbReference type="Proteomes" id="UP001164250"/>
    </source>
</evidence>
<dbReference type="Proteomes" id="UP001164250">
    <property type="component" value="Chromosome 7"/>
</dbReference>
<keyword evidence="2" id="KW-1185">Reference proteome</keyword>
<accession>A0ACC1B028</accession>
<organism evidence="1 2">
    <name type="scientific">Pistacia atlantica</name>
    <dbReference type="NCBI Taxonomy" id="434234"/>
    <lineage>
        <taxon>Eukaryota</taxon>
        <taxon>Viridiplantae</taxon>
        <taxon>Streptophyta</taxon>
        <taxon>Embryophyta</taxon>
        <taxon>Tracheophyta</taxon>
        <taxon>Spermatophyta</taxon>
        <taxon>Magnoliopsida</taxon>
        <taxon>eudicotyledons</taxon>
        <taxon>Gunneridae</taxon>
        <taxon>Pentapetalae</taxon>
        <taxon>rosids</taxon>
        <taxon>malvids</taxon>
        <taxon>Sapindales</taxon>
        <taxon>Anacardiaceae</taxon>
        <taxon>Pistacia</taxon>
    </lineage>
</organism>
<sequence>MVKGDVEIGNQNMVKGDIENGNQKHVYPGMMESPQIRWAFIRKVYAILSVQFLLTVVVAAVVVFVEPIPNFFAKSGTPGLAVYIVILILPFLRKLFNFVEDLLVLCPLYVYHKHHPWNFILLMLFTINISFAVGLSCAFTEGKIVLQAAILTSVVLVSLTLYTFWAVKRGKDFSFLGPFLFASLLVLLVFAFIQMVFPLGKLSHAIYGGLASLIFCGYIIYDTNNLIKRYTYDEYIMASVALYLDVVNLFFSLLTLFRATN</sequence>
<proteinExistence type="predicted"/>
<comment type="caution">
    <text evidence="1">The sequence shown here is derived from an EMBL/GenBank/DDBJ whole genome shotgun (WGS) entry which is preliminary data.</text>
</comment>
<reference evidence="2" key="1">
    <citation type="journal article" date="2023" name="G3 (Bethesda)">
        <title>Genome assembly and association tests identify interacting loci associated with vigor, precocity, and sex in interspecific pistachio rootstocks.</title>
        <authorList>
            <person name="Palmer W."/>
            <person name="Jacygrad E."/>
            <person name="Sagayaradj S."/>
            <person name="Cavanaugh K."/>
            <person name="Han R."/>
            <person name="Bertier L."/>
            <person name="Beede B."/>
            <person name="Kafkas S."/>
            <person name="Golino D."/>
            <person name="Preece J."/>
            <person name="Michelmore R."/>
        </authorList>
    </citation>
    <scope>NUCLEOTIDE SEQUENCE [LARGE SCALE GENOMIC DNA]</scope>
</reference>
<evidence type="ECO:0000313" key="1">
    <source>
        <dbReference type="EMBL" id="KAJ0092306.1"/>
    </source>
</evidence>
<name>A0ACC1B028_9ROSI</name>